<feature type="transmembrane region" description="Helical" evidence="6">
    <location>
        <begin position="441"/>
        <end position="460"/>
    </location>
</feature>
<feature type="transmembrane region" description="Helical" evidence="6">
    <location>
        <begin position="204"/>
        <end position="224"/>
    </location>
</feature>
<dbReference type="InterPro" id="IPR020846">
    <property type="entry name" value="MFS_dom"/>
</dbReference>
<organism evidence="7 8">
    <name type="scientific">Pristionchus pacificus</name>
    <name type="common">Parasitic nematode worm</name>
    <dbReference type="NCBI Taxonomy" id="54126"/>
    <lineage>
        <taxon>Eukaryota</taxon>
        <taxon>Metazoa</taxon>
        <taxon>Ecdysozoa</taxon>
        <taxon>Nematoda</taxon>
        <taxon>Chromadorea</taxon>
        <taxon>Rhabditida</taxon>
        <taxon>Rhabditina</taxon>
        <taxon>Diplogasteromorpha</taxon>
        <taxon>Diplogasteroidea</taxon>
        <taxon>Neodiplogasteridae</taxon>
        <taxon>Pristionchus</taxon>
    </lineage>
</organism>
<evidence type="ECO:0000256" key="5">
    <source>
        <dbReference type="SAM" id="MobiDB-lite"/>
    </source>
</evidence>
<dbReference type="Gene3D" id="1.20.1250.20">
    <property type="entry name" value="MFS general substrate transporter like domains"/>
    <property type="match status" value="2"/>
</dbReference>
<dbReference type="InterPro" id="IPR050382">
    <property type="entry name" value="MFS_Na/Anion_cotransporter"/>
</dbReference>
<dbReference type="EnsemblMetazoa" id="PPA39382.1">
    <property type="protein sequence ID" value="PPA39382.1"/>
    <property type="gene ID" value="WBGene00277751"/>
</dbReference>
<feature type="transmembrane region" description="Helical" evidence="6">
    <location>
        <begin position="266"/>
        <end position="293"/>
    </location>
</feature>
<dbReference type="InterPro" id="IPR036259">
    <property type="entry name" value="MFS_trans_sf"/>
</dbReference>
<dbReference type="PANTHER" id="PTHR11662:SF442">
    <property type="entry name" value="MAJOR FACILITATOR SUPERFAMILY (MFS) PROFILE DOMAIN-CONTAINING PROTEIN"/>
    <property type="match status" value="1"/>
</dbReference>
<evidence type="ECO:0000256" key="2">
    <source>
        <dbReference type="ARBA" id="ARBA00022692"/>
    </source>
</evidence>
<dbReference type="GO" id="GO:0022857">
    <property type="term" value="F:transmembrane transporter activity"/>
    <property type="evidence" value="ECO:0000318"/>
    <property type="project" value="GO_Central"/>
</dbReference>
<dbReference type="Pfam" id="PF07690">
    <property type="entry name" value="MFS_1"/>
    <property type="match status" value="1"/>
</dbReference>
<feature type="transmembrane region" description="Helical" evidence="6">
    <location>
        <begin position="173"/>
        <end position="192"/>
    </location>
</feature>
<feature type="transmembrane region" description="Helical" evidence="6">
    <location>
        <begin position="313"/>
        <end position="333"/>
    </location>
</feature>
<reference evidence="7" key="2">
    <citation type="submission" date="2022-06" db="UniProtKB">
        <authorList>
            <consortium name="EnsemblMetazoa"/>
        </authorList>
    </citation>
    <scope>IDENTIFICATION</scope>
    <source>
        <strain evidence="7">PS312</strain>
    </source>
</reference>
<dbReference type="FunFam" id="1.20.1250.20:FF:001011">
    <property type="entry name" value="SLC (SoLute Carrier) homolog"/>
    <property type="match status" value="1"/>
</dbReference>
<dbReference type="GO" id="GO:0016020">
    <property type="term" value="C:membrane"/>
    <property type="evidence" value="ECO:0000318"/>
    <property type="project" value="GO_Central"/>
</dbReference>
<feature type="transmembrane region" description="Helical" evidence="6">
    <location>
        <begin position="373"/>
        <end position="393"/>
    </location>
</feature>
<feature type="compositionally biased region" description="Acidic residues" evidence="5">
    <location>
        <begin position="570"/>
        <end position="580"/>
    </location>
</feature>
<keyword evidence="2 6" id="KW-0812">Transmembrane</keyword>
<reference evidence="8" key="1">
    <citation type="journal article" date="2008" name="Nat. Genet.">
        <title>The Pristionchus pacificus genome provides a unique perspective on nematode lifestyle and parasitism.</title>
        <authorList>
            <person name="Dieterich C."/>
            <person name="Clifton S.W."/>
            <person name="Schuster L.N."/>
            <person name="Chinwalla A."/>
            <person name="Delehaunty K."/>
            <person name="Dinkelacker I."/>
            <person name="Fulton L."/>
            <person name="Fulton R."/>
            <person name="Godfrey J."/>
            <person name="Minx P."/>
            <person name="Mitreva M."/>
            <person name="Roeseler W."/>
            <person name="Tian H."/>
            <person name="Witte H."/>
            <person name="Yang S.P."/>
            <person name="Wilson R.K."/>
            <person name="Sommer R.J."/>
        </authorList>
    </citation>
    <scope>NUCLEOTIDE SEQUENCE [LARGE SCALE GENOMIC DNA]</scope>
    <source>
        <strain evidence="8">PS312</strain>
    </source>
</reference>
<dbReference type="SUPFAM" id="SSF103473">
    <property type="entry name" value="MFS general substrate transporter"/>
    <property type="match status" value="1"/>
</dbReference>
<accession>A0A2A6CCK4</accession>
<proteinExistence type="predicted"/>
<evidence type="ECO:0000256" key="3">
    <source>
        <dbReference type="ARBA" id="ARBA00022989"/>
    </source>
</evidence>
<name>A0A2A6CCK4_PRIPA</name>
<gene>
    <name evidence="7" type="primary">WBGene00277751</name>
</gene>
<dbReference type="PROSITE" id="PS50850">
    <property type="entry name" value="MFS"/>
    <property type="match status" value="1"/>
</dbReference>
<dbReference type="FunFam" id="1.20.1250.20:FF:000355">
    <property type="entry name" value="SLC (SoLute Carrier) homolog"/>
    <property type="match status" value="1"/>
</dbReference>
<protein>
    <submittedName>
        <fullName evidence="7">Membrane transporter</fullName>
    </submittedName>
</protein>
<feature type="transmembrane region" description="Helical" evidence="6">
    <location>
        <begin position="111"/>
        <end position="134"/>
    </location>
</feature>
<evidence type="ECO:0000256" key="1">
    <source>
        <dbReference type="ARBA" id="ARBA00004141"/>
    </source>
</evidence>
<dbReference type="OrthoDB" id="2985014at2759"/>
<dbReference type="AlphaFoldDB" id="A0A2A6CCK4"/>
<keyword evidence="4 6" id="KW-0472">Membrane</keyword>
<dbReference type="PANTHER" id="PTHR11662">
    <property type="entry name" value="SOLUTE CARRIER FAMILY 17"/>
    <property type="match status" value="1"/>
</dbReference>
<keyword evidence="3 6" id="KW-1133">Transmembrane helix</keyword>
<accession>A0A8R1YW30</accession>
<keyword evidence="8" id="KW-1185">Reference proteome</keyword>
<evidence type="ECO:0000256" key="6">
    <source>
        <dbReference type="SAM" id="Phobius"/>
    </source>
</evidence>
<feature type="region of interest" description="Disordered" evidence="5">
    <location>
        <begin position="563"/>
        <end position="588"/>
    </location>
</feature>
<feature type="transmembrane region" description="Helical" evidence="6">
    <location>
        <begin position="28"/>
        <end position="56"/>
    </location>
</feature>
<feature type="transmembrane region" description="Helical" evidence="6">
    <location>
        <begin position="140"/>
        <end position="161"/>
    </location>
</feature>
<feature type="transmembrane region" description="Helical" evidence="6">
    <location>
        <begin position="345"/>
        <end position="367"/>
    </location>
</feature>
<feature type="transmembrane region" description="Helical" evidence="6">
    <location>
        <begin position="414"/>
        <end position="435"/>
    </location>
</feature>
<evidence type="ECO:0000313" key="8">
    <source>
        <dbReference type="Proteomes" id="UP000005239"/>
    </source>
</evidence>
<evidence type="ECO:0000256" key="4">
    <source>
        <dbReference type="ARBA" id="ARBA00023136"/>
    </source>
</evidence>
<sequence length="588" mass="63528">MTKAIEEPEDDEAIVPPLFSFRSIRLRVVLLIACAMTVQGLARGSFGMAAVCFAPPAVPNATVVSQGEEPSYTVDWSVTALSRIHTSFYIGSFVAVLIVDRAVKRFGAKAVMALGTVLSAVGSMVTPLVVLYAPHSAFTAVLRLCMGVGYAFVIPCGSTIISRWFPLFERSTGMAVFTTGNQLGTAIAMIFTAEMCELDLLGGWPLSFEAYGVIFWAFVALWLAEITNKPREHKSITAVELEYITGKTMAKARAVSIVMTTPYKKIFLSPAVLSICSCSFAQSFVVISLVTYLPKYYQQALNMELNKNGFFSAAPFVVQIVTKLSFAIVADSIKAKSKNINQDRLAKAFNAVACFGSGLCILAIAFLTAEQSTLIMLLMTASMGLFSGFVPGYNTSIVSVAPMFTATVSAYSQVFSQIGSAIAPFLIGLITQNGTMEEWRWVFYIITGILFTAGVIYQAFGKCTAESWGDPTQNSHRSSMAALSQRGAVSTAPSMSSKLDLSSRQQPPSICDLRITVSEEPILPRSPTLRESASASLLGVPRRATKEVSFCDDPEVNEYPSVSELREPISEGEEEDEEEITVVTGAMS</sequence>
<comment type="subcellular location">
    <subcellularLocation>
        <location evidence="1">Membrane</location>
        <topology evidence="1">Multi-pass membrane protein</topology>
    </subcellularLocation>
</comment>
<evidence type="ECO:0000313" key="7">
    <source>
        <dbReference type="EnsemblMetazoa" id="PPA39382.1"/>
    </source>
</evidence>
<dbReference type="InterPro" id="IPR011701">
    <property type="entry name" value="MFS"/>
</dbReference>
<dbReference type="Proteomes" id="UP000005239">
    <property type="component" value="Unassembled WGS sequence"/>
</dbReference>